<evidence type="ECO:0000313" key="1">
    <source>
        <dbReference type="EMBL" id="BAR54017.1"/>
    </source>
</evidence>
<accession>A0A0E4BKJ3</accession>
<organism evidence="1 2">
    <name type="scientific">Bradyrhizobium diazoefficiens</name>
    <dbReference type="NCBI Taxonomy" id="1355477"/>
    <lineage>
        <taxon>Bacteria</taxon>
        <taxon>Pseudomonadati</taxon>
        <taxon>Pseudomonadota</taxon>
        <taxon>Alphaproteobacteria</taxon>
        <taxon>Hyphomicrobiales</taxon>
        <taxon>Nitrobacteraceae</taxon>
        <taxon>Bradyrhizobium</taxon>
    </lineage>
</organism>
<dbReference type="AlphaFoldDB" id="A0A0E4BKJ3"/>
<reference evidence="1 2" key="1">
    <citation type="submission" date="2014-11" db="EMBL/GenBank/DDBJ databases">
        <title>Symbiosis island explosion on the genome of extra-slow-growing strains of soybean bradyrhizobia with massive insertion sequences.</title>
        <authorList>
            <person name="Iida T."/>
            <person name="Minamisawa K."/>
        </authorList>
    </citation>
    <scope>NUCLEOTIDE SEQUENCE [LARGE SCALE GENOMIC DNA]</scope>
    <source>
        <strain evidence="1 2">NK6</strain>
    </source>
</reference>
<name>A0A0E4BKJ3_9BRAD</name>
<dbReference type="Proteomes" id="UP000063308">
    <property type="component" value="Chromosome"/>
</dbReference>
<dbReference type="EMBL" id="AP014685">
    <property type="protein sequence ID" value="BAR54017.1"/>
    <property type="molecule type" value="Genomic_DNA"/>
</dbReference>
<sequence length="34" mass="3631">MMALACANLVHLDLSAQPLSLTTLVQLSKQAGYE</sequence>
<evidence type="ECO:0000313" key="2">
    <source>
        <dbReference type="Proteomes" id="UP000063308"/>
    </source>
</evidence>
<protein>
    <submittedName>
        <fullName evidence="1">Uncharacterized protein</fullName>
    </submittedName>
</protein>
<proteinExistence type="predicted"/>
<gene>
    <name evidence="1" type="ORF">NK6_832</name>
</gene>